<dbReference type="OrthoDB" id="5371740at2759"/>
<comment type="similarity">
    <text evidence="1">Belongs to the short-chain dehydrogenases/reductases (SDR) family.</text>
</comment>
<dbReference type="Proteomes" id="UP000285146">
    <property type="component" value="Unassembled WGS sequence"/>
</dbReference>
<protein>
    <submittedName>
        <fullName evidence="4">Uncharacterized protein</fullName>
    </submittedName>
</protein>
<keyword evidence="5" id="KW-1185">Reference proteome</keyword>
<keyword evidence="3" id="KW-0560">Oxidoreductase</keyword>
<comment type="caution">
    <text evidence="4">The sequence shown here is derived from an EMBL/GenBank/DDBJ whole genome shotgun (WGS) entry which is preliminary data.</text>
</comment>
<evidence type="ECO:0000313" key="5">
    <source>
        <dbReference type="Proteomes" id="UP000285146"/>
    </source>
</evidence>
<dbReference type="PRINTS" id="PR00081">
    <property type="entry name" value="GDHRDH"/>
</dbReference>
<dbReference type="STRING" id="1230097.A0A423X7T0"/>
<evidence type="ECO:0000256" key="3">
    <source>
        <dbReference type="ARBA" id="ARBA00023002"/>
    </source>
</evidence>
<reference evidence="4 5" key="1">
    <citation type="submission" date="2015-09" db="EMBL/GenBank/DDBJ databases">
        <title>Host preference determinants of Valsa canker pathogens revealed by comparative genomics.</title>
        <authorList>
            <person name="Yin Z."/>
            <person name="Huang L."/>
        </authorList>
    </citation>
    <scope>NUCLEOTIDE SEQUENCE [LARGE SCALE GENOMIC DNA]</scope>
    <source>
        <strain evidence="4 5">SXYLt</strain>
    </source>
</reference>
<gene>
    <name evidence="4" type="ORF">VPNG_04921</name>
</gene>
<proteinExistence type="inferred from homology"/>
<dbReference type="PANTHER" id="PTHR43180:SF10">
    <property type="entry name" value="NAD(P)-BINDING PROTEIN"/>
    <property type="match status" value="1"/>
</dbReference>
<dbReference type="Pfam" id="PF00106">
    <property type="entry name" value="adh_short"/>
    <property type="match status" value="1"/>
</dbReference>
<accession>A0A423X7T0</accession>
<keyword evidence="2" id="KW-0521">NADP</keyword>
<evidence type="ECO:0000313" key="4">
    <source>
        <dbReference type="EMBL" id="ROW11834.1"/>
    </source>
</evidence>
<dbReference type="PANTHER" id="PTHR43180">
    <property type="entry name" value="3-OXOACYL-(ACYL-CARRIER-PROTEIN) REDUCTASE (AFU_ORTHOLOGUE AFUA_6G11210)"/>
    <property type="match status" value="1"/>
</dbReference>
<dbReference type="InterPro" id="IPR036291">
    <property type="entry name" value="NAD(P)-bd_dom_sf"/>
</dbReference>
<dbReference type="SUPFAM" id="SSF51735">
    <property type="entry name" value="NAD(P)-binding Rossmann-fold domains"/>
    <property type="match status" value="1"/>
</dbReference>
<dbReference type="EMBL" id="LKEB01000025">
    <property type="protein sequence ID" value="ROW11834.1"/>
    <property type="molecule type" value="Genomic_DNA"/>
</dbReference>
<organism evidence="4 5">
    <name type="scientific">Cytospora leucostoma</name>
    <dbReference type="NCBI Taxonomy" id="1230097"/>
    <lineage>
        <taxon>Eukaryota</taxon>
        <taxon>Fungi</taxon>
        <taxon>Dikarya</taxon>
        <taxon>Ascomycota</taxon>
        <taxon>Pezizomycotina</taxon>
        <taxon>Sordariomycetes</taxon>
        <taxon>Sordariomycetidae</taxon>
        <taxon>Diaporthales</taxon>
        <taxon>Cytosporaceae</taxon>
        <taxon>Cytospora</taxon>
    </lineage>
</organism>
<dbReference type="GO" id="GO:0016491">
    <property type="term" value="F:oxidoreductase activity"/>
    <property type="evidence" value="ECO:0007669"/>
    <property type="project" value="UniProtKB-KW"/>
</dbReference>
<dbReference type="InParanoid" id="A0A423X7T0"/>
<dbReference type="InterPro" id="IPR020904">
    <property type="entry name" value="Sc_DH/Rdtase_CS"/>
</dbReference>
<sequence length="294" mass="31321">MSQEFLIKNEDLTGLKGKVVVLTGGSSGIGLATVQLLLNLGATVVNGDIAAPAETPAKNYTYVKTNAASWTELNALFKKTKEIYGRIDSVFANAGLGPRADYLATAVDENGDLKEPTYDVLDVSMKGVMNTVTLAVYFLRQQAEGGSIVVNASTMGIQRCRALDYATAKHAVTGFVRGLHPILVESGLPIRINAIAPTWTDTSVLPGLRQVMDEINVEVQSAESVAKAAALLMVDSSRKGELIHVQRGKYQEIDQAILLPAADKIRQDYPAEDDVLRRALAVLAAQAAAAPAQA</sequence>
<dbReference type="AlphaFoldDB" id="A0A423X7T0"/>
<evidence type="ECO:0000256" key="2">
    <source>
        <dbReference type="ARBA" id="ARBA00022857"/>
    </source>
</evidence>
<dbReference type="InterPro" id="IPR002347">
    <property type="entry name" value="SDR_fam"/>
</dbReference>
<dbReference type="Gene3D" id="3.40.50.720">
    <property type="entry name" value="NAD(P)-binding Rossmann-like Domain"/>
    <property type="match status" value="1"/>
</dbReference>
<name>A0A423X7T0_9PEZI</name>
<evidence type="ECO:0000256" key="1">
    <source>
        <dbReference type="ARBA" id="ARBA00006484"/>
    </source>
</evidence>
<dbReference type="PROSITE" id="PS00061">
    <property type="entry name" value="ADH_SHORT"/>
    <property type="match status" value="1"/>
</dbReference>